<keyword evidence="2" id="KW-1185">Reference proteome</keyword>
<organism evidence="1 2">
    <name type="scientific">Pyropia yezoensis</name>
    <name type="common">Susabi-nori</name>
    <name type="synonym">Porphyra yezoensis</name>
    <dbReference type="NCBI Taxonomy" id="2788"/>
    <lineage>
        <taxon>Eukaryota</taxon>
        <taxon>Rhodophyta</taxon>
        <taxon>Bangiophyceae</taxon>
        <taxon>Bangiales</taxon>
        <taxon>Bangiaceae</taxon>
        <taxon>Pyropia</taxon>
    </lineage>
</organism>
<name>A0ACC3CAQ5_PYRYE</name>
<protein>
    <submittedName>
        <fullName evidence="1">Uncharacterized protein</fullName>
    </submittedName>
</protein>
<comment type="caution">
    <text evidence="1">The sequence shown here is derived from an EMBL/GenBank/DDBJ whole genome shotgun (WGS) entry which is preliminary data.</text>
</comment>
<dbReference type="Proteomes" id="UP000798662">
    <property type="component" value="Chromosome 3"/>
</dbReference>
<evidence type="ECO:0000313" key="2">
    <source>
        <dbReference type="Proteomes" id="UP000798662"/>
    </source>
</evidence>
<accession>A0ACC3CAQ5</accession>
<proteinExistence type="predicted"/>
<evidence type="ECO:0000313" key="1">
    <source>
        <dbReference type="EMBL" id="KAK1867239.1"/>
    </source>
</evidence>
<dbReference type="EMBL" id="CM020620">
    <property type="protein sequence ID" value="KAK1867239.1"/>
    <property type="molecule type" value="Genomic_DNA"/>
</dbReference>
<sequence>MQSVNDTLATAPGELDGAADGSDTSASDGEVSELFTREATGLYRVSRKTTLEKVLFHSGASSAAYFASSPHGVAHVLYLSVNAMKTF</sequence>
<gene>
    <name evidence="1" type="ORF">I4F81_009746</name>
</gene>
<reference evidence="1" key="1">
    <citation type="submission" date="2019-11" db="EMBL/GenBank/DDBJ databases">
        <title>Nori genome reveals adaptations in red seaweeds to the harsh intertidal environment.</title>
        <authorList>
            <person name="Wang D."/>
            <person name="Mao Y."/>
        </authorList>
    </citation>
    <scope>NUCLEOTIDE SEQUENCE</scope>
    <source>
        <tissue evidence="1">Gametophyte</tissue>
    </source>
</reference>